<sequence length="5160" mass="538843">MEAGALLDVSGNGNAAIISGFSFSHDNIPPFLDPSSCNPAPGSTGASRAEALVLSFSEAVQAGQGSFEIWGAAPGSAAGLAYSVDVADIVAAAASGAKFISGNKIVVTPRTLCSAVGSCGDLTAGNTYFLKTSVVGVLLDASGNKLPVLSTESTWSFTVAAGYDATAPEVAFVAGYVVSGSSAVVSVQFTEQVWPIPGAVIGIDDCGSDGDCTANVVEVATVQAEAAVYGDGTARTLAMGYGMLTATVPLPAGGNRRYRVRVPVNMVQDSASTDCLVSRSYGPTGVYSLYVDTGHVGGPILDRLASHPPNGDTASGPGENVILTFNEAIQAGSGFFEFWDNADSSGPVLSIDVSQLAAASSGSGGPSLLFAGNQVSILPGIICNGSTPCADLQVDHWYTVKTQTAGVLLDAEGNQMLPLDSSNSLTFYVQGSDSRAPELIFTSSYEVSDGVLVGFLLFSEEIADPGPVSMSFINCGEDSDCDAGTDNGVSFVSSESATAQLLDDGSSAGPKGLLRYFVALPATNRRYRVTIPAGMIRDAAGNSGPAVAFSYEVDAGTLPSTTQISRSSAYLATACDTTIRAGRILAEGSSRTASVEFQPGSGGQQWKMVLDASKLIVGGYYRICTDLDGSSLDMAFGDTGQVVLVSAVTAVTYAFVPADRYYLRVSCFAGCSEATLAYVALDCNMSAARSVVNGSLNGNPPHHTPMGGFVYAFQGLYDLALNTTGLTPGEQYRLCLDYDGATPVLGIVDTTLVVYNTPATNPDPSGHTVSKGPHQRLRLKCLHLCSISSLAHLSSGDCATQRVTRAATLLPSEREAVGELGVWTLEVDASALSLGGLYYICLDYDGPAGPAVASNTGLEVYVSPIVSLPVAVPVAASASISFECTNDVVAPAFDASQSNPPHESIASLEENIVLSFSESVQLGSGSFHLIDYANPTVFALSIDVASIKAASSAGNSLVSGRKVSINPAALCYNATTGQSSCLKPSTNYFLVTSQQGLVFDLAGNPLPLLNTQGSFTISTNSIGGDDLRPPEISFLGITTVADGNLSGHVYFTERIAPTALTLAITDCGSDYDCDRTCDNSVTITPDEVVFGDGNTLGAFGMLYFRAQLLGLGPQSLASPRRYKVIVPASAVQDMAGNVGPSAPYSFFVDIGTVPNGFEPDTTPPFLDADCLTQPRNGENATFTEAIVLAFNEEVQAGFGAFEFWDADDDRLPEMAVTTRMVVGLGEPGHSLISGNRVYITPRYMCDGHPAWLNCQDFNTRGVSRSSTTYYLKTNMSGVLLDKAGNPLPVLNTRSTWTFTVWDANVATDTKPPEFGFLSGVEFGNYSMTVHFYLSEKISAIYMSGRPITVQDCGVDLDCDVLSDNGSPALVTDATFGPGVSMHYVSHYGAVKFSVALPTMHRKYRVTVPKNFAQDMASNLGPTADYVFYVDYGRPFSSLLENYCGSYSTAYLATACDTYIKDGVRATGISPELYHNTSGQREVLKGGWIAAAGTAASSLVPHGGRDFSLALDTSVLTAGRHYRLCLDLDGGGTDLGFTDTGASIYATPASLPSTRAVRRMGLEVMQVTCGSYCSTMSMAHLVLATAGSGCDIWDGNDVGHWASDGVNHSDLKNMYELALVNRSLLNSGIFAFDVNTSRFQVGQYYRICIDLSMSLDSPLRSGDTGLAVFSTPVLSCSKRAIDPVPSQTVTLSCKECSALSEGFLSTDCRSTTALSIPGGRLQLDIPGVWNLTLDGSQGIPGTDFRLCIDLDGGFNPLPFGDTGLDVYLRGTTVLHSPGIARGGSETVSFDCPRGCNANSYVYLSEWCDTSLDAGYVHILNASQTRSARLFQNGSVWTAFMDTSVLATGKNYRVCTDLDGTETLYSFRDTDMVVFVSDVTGLVRLAPDREVGPQIDQGAAIPYALEKGPGQKIAMRCITLGCSSASEVFLSTDCRYSTDGSVKGPAPTLCTTGVQIARSKTSKPDHEDFTAVLDTSQLVEGRHYWLCLDLDSTERPAYSPGNTGYRFYLSPAIVPLTSAVHAAAGQVVKFNCNTVRRRRTDQRYWADSPIGPRLLASSPGLSTNEVLPQTTAVVLEFDDELQIGSGSIFINVSDYTGRSMAPALEVPLEAVGLEVLIAWRHFRQPLVLEFDAGVQAGTDGSLTVYSNSTDLQHGAAVAAASTVVVQNKVFIQPSLPLEPGESYYVKSSAASTIRSLSGVHMASALDTRAQGLFFGAANESANGSLPEVLWSTFHDYHCLPNTGKLMEITLFGSEEFSALGEAKEIRLYRCGERCGAMGELATTYSVSASAVNQAVINGSLANVGIEGSAGPQPPVDSGNVLEWSLTADQFTTSVVNVPYKLKVAVDTARRFKVVLNTASLPPSLAGSAENPLLPGEMYLLWLPEGLLQNFADEPQSSKPLAIHFAVCNVSLMNESPRQMQIFSNREMRPSLGTLGPRRFSITMASGAVKDLKGIPSYPVADHAFWHDLDPPKVNLTGAHPKGGAGQPTMHGSYPPAPQPRESIMLEFNEAIQAGRGFLELWRKDGYSPEFLVDIADVAAGSGNGHLLMSGKNLVITPKTLCNLPSCGDLALGATYYLKTSTRGVVKDLIGNKMPALSTKGVWEFTVVSSESLDKTEPKVIFYSGLEISDTGVATGYIQFSEHIVAGTGSLLLTDCGKDFNCTAPLDNGEEILLGPGSISGASLTSGSLGLAFADGSSRQAGQEYGMLSFSWRPLFPGRRYQVQVPSGLVRDTSPSANAGPTKPYVFHLDLIDLSEESSEKYVTPLPHPGWGACSSTSVGYLATTCDDGRWYGAVPVGPSSLASAAALFDGAGDSFALRLSTLSLTAGLRYRLCIDVDGSGTNYTYGDTGLFVYATPVVVVYPDFMTPSLLEPAEPIRTVLTREWIDHNTSVVTVDAVKSAQVDFELGRTVMDSRLATLILDCDKEKCSTLAEAHLAVDCNASSGERFATSFRTLPAGIAPATWPLSAAAGQGGTPFKVTLDVGPLVVGRNYRLCLDLDGPSGPLSPGDTGLVVHGTPVNQVSPTIIDRLDTQRIMVTCDVRGGCSPNTMAYLSRDNCDNSIHDGLVKPDSNGLRSMSAAVFSFGNSSYMLTFDARSLLAGTHYRLCVDVDGDFTTFGFGTAGVVYVRAVTEISPRGLSADAPTKLTLRCATCSQASKIVVASDCGDRVDVKNMSIAQANVNSAAVPLTLKSAAVFTAVVDASGLRHGGTYRVCTDLDGVDGSQRLGDTGIEVYVSPATACSSCTLRPVQNQLIVLTCPHCETPLVSNLNFADDLNISNASWDNGSASLHFGNDTFAYLNGIHLHPFYKYAVRMFLAADSCATGPRSRKAMQYALCWAGGEDAFEISSKLKDSNSSIFPCVENLGNDTAAYPGGLRADLSPNSVDTPLAHFGAGRWVASLNAAGLIPGKDYLVCLDLDGDEGELKFGDSGLRAFVTPITHAAPTAVPRGRFQLQVACADIGGCLPYAQMWLVPSTTVGCGGSQERALGAALQVSPTAEVLWPAEVSFDTTSFAYGQSLRVCTDWGAVPGTHPGSDTGVRLYVSPLEAVSPLAVDVATGQQLSVTCTAGCNTLTTLHLAATSCTGVQGTPPARLGAAPTVGLEKAQSAKSKWTVVLDGTSLVPGTSMILCSDIDGLGTNFAAGDTGISIYVKGWSTASVAIRAAAAQTVVVTGSKGVAEVIKTARVYLAASDCSAASKTEKYYPLADAGGNFSFTLDTSGLTKGSKYRLCSSLSDSLVQYPPFPDTSLDIYVTPFHEVLPTNLPFGKGQLRLKCDGYVCPTTSTTVRLASSCSETPSGAMAEAEAINLDAADSLVATLDTSTLAVGGHYKVCVKVGDILGDTGRVIYVSNVSDVSPGSLLPASGQQICFSCPSCTVQTLVSVSSDCSGFNEDCLPWQYGNGQSWNMSFLNESNSDSFDPEVSTGSGWNDNWTYVEKAYPRCARAVNQIAGSPKVALRPGASGAWCAVLDGSSLEVGRSYSLCVDMDGVATTLRAGAASEVYAAPAGMRAGGSVPSMFTQGIGQDVQRLLITCQNFACSQLSKGYLATSCDLTKLAPGIKGRSSNQRFFELVAGTASENWLVPVNITALSPGVHYRICVDIDGPVPTLGPGDSGIQVYVSGVLPVDPLVVRPKAAQQLNVTCAQCPAGVAMELSTAGKCPSGLGKGVGLTITGQAPLLSLIVDGRTLQIGMNYRLCVDFDGGQGALAPGDSGKVYVSPLSSVLPASLLAAKAQEIFLECTYCISATTAHLSADCEEPALYPLYVGTVPGAIVVGTTRTLDATIVKDIGIQWRASLDTSSLTEGAAYHLCLDVDGPGSLPTGDTGYIVHINPVKSILSKVVLRDEEQMLSLVCASCKPGVATLRLASSCSDSAEGGTRLVVLDANAPVQADTARRASVDASTLLLGISYLVCVDVDGPSGPLPEGPSGTVLVSPVSTASPIALIKQSSQRLLLSCQGCSKASVARLSPGSCTVGATASPPATLSLAATATLAGFGVSSAVSAKEVWWEVILDTAGLGAGVQHTICTDLDGLAVLAQGSVDVGQQVYISPVLELQKPSVAPAAQQTLVVRCKESCASAVVMLATACDTSDYSGVTRGQSPKSTTAMPLTATGASSASGGHFYQAIVDASTLTSGAQYRLCIDADGAMRNMALGDTGITVLVSPFACSAGSIAASQSQPLDLVCLAASPAACAKATGYIGSTCGSASSGSSTPNRATSTVSVSAAMLSAGKVAWRLVVDGSNLEPGVSYRMCLDVDGPDGAAGFADTGCPVYVAGVSSIEPTSAEVNRDLTLNVRCSSKGGCRVGAHMAFCDGSVSGTLGEESLRSTRTELRRFGDNWQASLSTNGLTVGSYYQLCVDLDGRGAAQTWTATGLPFFVTGGVNATPAALERASGAVVKIRCLTGCVAGKTQAYLAKECSAQRFGGGSAASYVLSLALSQPWVTSDSERSRAATLLEEPGAPYGNYLATMDLTPLRAGLTARLCIDYAGSGVAAGDSGVGIYMAGVKGMQQRAARRAPAQVLQITCSVGCVTFVTEAYLSTACPPSLPAVGAGAAPSSSSVSTLTGRFLGAAPNFEVTLDTSKLLLGKNYRLCTDLDGAVGSLPAGDSSLQVHVSALEARDATNGILKVQRAKAQAVRILCNEGCGMSTRVTLIAENSTCADVAKAALSS</sequence>
<evidence type="ECO:0000313" key="2">
    <source>
        <dbReference type="Proteomes" id="UP000654075"/>
    </source>
</evidence>
<evidence type="ECO:0008006" key="3">
    <source>
        <dbReference type="Google" id="ProtNLM"/>
    </source>
</evidence>
<reference evidence="1" key="1">
    <citation type="submission" date="2021-02" db="EMBL/GenBank/DDBJ databases">
        <authorList>
            <person name="Dougan E. K."/>
            <person name="Rhodes N."/>
            <person name="Thang M."/>
            <person name="Chan C."/>
        </authorList>
    </citation>
    <scope>NUCLEOTIDE SEQUENCE</scope>
</reference>
<dbReference type="EMBL" id="CAJNNV010020440">
    <property type="protein sequence ID" value="CAE8607089.1"/>
    <property type="molecule type" value="Genomic_DNA"/>
</dbReference>
<dbReference type="OrthoDB" id="536948at2759"/>
<keyword evidence="2" id="KW-1185">Reference proteome</keyword>
<protein>
    <recommendedName>
        <fullName evidence="3">SbsA Ig-like domain-containing protein</fullName>
    </recommendedName>
</protein>
<name>A0A813F9U1_POLGL</name>
<comment type="caution">
    <text evidence="1">The sequence shown here is derived from an EMBL/GenBank/DDBJ whole genome shotgun (WGS) entry which is preliminary data.</text>
</comment>
<organism evidence="1 2">
    <name type="scientific">Polarella glacialis</name>
    <name type="common">Dinoflagellate</name>
    <dbReference type="NCBI Taxonomy" id="89957"/>
    <lineage>
        <taxon>Eukaryota</taxon>
        <taxon>Sar</taxon>
        <taxon>Alveolata</taxon>
        <taxon>Dinophyceae</taxon>
        <taxon>Suessiales</taxon>
        <taxon>Suessiaceae</taxon>
        <taxon>Polarella</taxon>
    </lineage>
</organism>
<proteinExistence type="predicted"/>
<dbReference type="Proteomes" id="UP000654075">
    <property type="component" value="Unassembled WGS sequence"/>
</dbReference>
<feature type="non-terminal residue" evidence="1">
    <location>
        <position position="5160"/>
    </location>
</feature>
<accession>A0A813F9U1</accession>
<gene>
    <name evidence="1" type="ORF">PGLA1383_LOCUS25035</name>
</gene>
<evidence type="ECO:0000313" key="1">
    <source>
        <dbReference type="EMBL" id="CAE8607089.1"/>
    </source>
</evidence>